<comment type="caution">
    <text evidence="1">The sequence shown here is derived from an EMBL/GenBank/DDBJ whole genome shotgun (WGS) entry which is preliminary data.</text>
</comment>
<protein>
    <submittedName>
        <fullName evidence="1">Uncharacterized protein</fullName>
    </submittedName>
</protein>
<dbReference type="AlphaFoldDB" id="A0A3A5M4L2"/>
<proteinExistence type="predicted"/>
<evidence type="ECO:0000313" key="1">
    <source>
        <dbReference type="EMBL" id="RJT77845.1"/>
    </source>
</evidence>
<keyword evidence="2" id="KW-1185">Reference proteome</keyword>
<dbReference type="EMBL" id="QZVT01000008">
    <property type="protein sequence ID" value="RJT77845.1"/>
    <property type="molecule type" value="Genomic_DNA"/>
</dbReference>
<dbReference type="Proteomes" id="UP000272560">
    <property type="component" value="Unassembled WGS sequence"/>
</dbReference>
<reference evidence="1 2" key="1">
    <citation type="submission" date="2018-09" db="EMBL/GenBank/DDBJ databases">
        <title>Novel species of Arthrobacter.</title>
        <authorList>
            <person name="Liu Q."/>
            <person name="Xin Y.-H."/>
        </authorList>
    </citation>
    <scope>NUCLEOTIDE SEQUENCE [LARGE SCALE GENOMIC DNA]</scope>
    <source>
        <strain evidence="1 2">Hz2</strain>
    </source>
</reference>
<dbReference type="OrthoDB" id="5122836at2"/>
<name>A0A3A5M4L2_9MICC</name>
<organism evidence="1 2">
    <name type="scientific">Arthrobacter cheniae</name>
    <dbReference type="NCBI Taxonomy" id="1258888"/>
    <lineage>
        <taxon>Bacteria</taxon>
        <taxon>Bacillati</taxon>
        <taxon>Actinomycetota</taxon>
        <taxon>Actinomycetes</taxon>
        <taxon>Micrococcales</taxon>
        <taxon>Micrococcaceae</taxon>
        <taxon>Arthrobacter</taxon>
    </lineage>
</organism>
<sequence>MGAQCLDQVEVLVTEPGQLQEMLDDAEATLRRIAARQRSAGIVVTRHNHRRYTLALSDTVPFGETREQYLP</sequence>
<evidence type="ECO:0000313" key="2">
    <source>
        <dbReference type="Proteomes" id="UP000272560"/>
    </source>
</evidence>
<accession>A0A3A5M4L2</accession>
<gene>
    <name evidence="1" type="ORF">D6T63_14325</name>
</gene>